<feature type="transmembrane region" description="Helical" evidence="1">
    <location>
        <begin position="35"/>
        <end position="61"/>
    </location>
</feature>
<dbReference type="Proteomes" id="UP000510937">
    <property type="component" value="Chromosome"/>
</dbReference>
<dbReference type="RefSeq" id="WP_181246998.1">
    <property type="nucleotide sequence ID" value="NZ_CP055315.1"/>
</dbReference>
<protein>
    <submittedName>
        <fullName evidence="2">Uncharacterized protein</fullName>
    </submittedName>
</protein>
<keyword evidence="1" id="KW-0472">Membrane</keyword>
<evidence type="ECO:0000313" key="3">
    <source>
        <dbReference type="Proteomes" id="UP000510937"/>
    </source>
</evidence>
<feature type="transmembrane region" description="Helical" evidence="1">
    <location>
        <begin position="5"/>
        <end position="23"/>
    </location>
</feature>
<keyword evidence="1" id="KW-1133">Transmembrane helix</keyword>
<evidence type="ECO:0000313" key="2">
    <source>
        <dbReference type="EMBL" id="QLO51202.1"/>
    </source>
</evidence>
<name>A0ABD7AED1_9ENTR</name>
<gene>
    <name evidence="2" type="ORF">HV234_06510</name>
</gene>
<proteinExistence type="predicted"/>
<evidence type="ECO:0000256" key="1">
    <source>
        <dbReference type="SAM" id="Phobius"/>
    </source>
</evidence>
<dbReference type="AlphaFoldDB" id="A0ABD7AED1"/>
<organism evidence="2 3">
    <name type="scientific">Klebsiella grimontii</name>
    <dbReference type="NCBI Taxonomy" id="2058152"/>
    <lineage>
        <taxon>Bacteria</taxon>
        <taxon>Pseudomonadati</taxon>
        <taxon>Pseudomonadota</taxon>
        <taxon>Gammaproteobacteria</taxon>
        <taxon>Enterobacterales</taxon>
        <taxon>Enterobacteriaceae</taxon>
        <taxon>Klebsiella/Raoultella group</taxon>
        <taxon>Klebsiella</taxon>
    </lineage>
</organism>
<reference evidence="3" key="1">
    <citation type="submission" date="2020-06" db="EMBL/GenBank/DDBJ databases">
        <title>REHAB project genomes.</title>
        <authorList>
            <person name="Shaw L.P."/>
        </authorList>
    </citation>
    <scope>NUCLEOTIDE SEQUENCE [LARGE SCALE GENOMIC DNA]</scope>
    <source>
        <strain evidence="3">RHBSTW-00555</strain>
    </source>
</reference>
<keyword evidence="1" id="KW-0812">Transmembrane</keyword>
<dbReference type="EMBL" id="CP055315">
    <property type="protein sequence ID" value="QLO51202.1"/>
    <property type="molecule type" value="Genomic_DNA"/>
</dbReference>
<accession>A0ABD7AED1</accession>
<sequence>MRAVYLFGVIFLIIDLLLGFYIFDKGGTDAAIKSGLMGNLSVCIIFMSVGVYVPVLIWSLAERKK</sequence>